<reference evidence="3" key="1">
    <citation type="journal article" date="2012" name="Nat. Genet.">
        <title>Lifestyle transitions in plant pathogenic Colletotrichum fungi deciphered by genome and transcriptome analyses.</title>
        <authorList>
            <person name="O'Connell R.J."/>
            <person name="Thon M.R."/>
            <person name="Hacquard S."/>
            <person name="Amyotte S.G."/>
            <person name="Kleemann J."/>
            <person name="Torres M.F."/>
            <person name="Damm U."/>
            <person name="Buiate E.A."/>
            <person name="Epstein L."/>
            <person name="Alkan N."/>
            <person name="Altmueller J."/>
            <person name="Alvarado-Balderrama L."/>
            <person name="Bauser C.A."/>
            <person name="Becker C."/>
            <person name="Birren B.W."/>
            <person name="Chen Z."/>
            <person name="Choi J."/>
            <person name="Crouch J.A."/>
            <person name="Duvick J.P."/>
            <person name="Farman M.A."/>
            <person name="Gan P."/>
            <person name="Heiman D."/>
            <person name="Henrissat B."/>
            <person name="Howard R.J."/>
            <person name="Kabbage M."/>
            <person name="Koch C."/>
            <person name="Kracher B."/>
            <person name="Kubo Y."/>
            <person name="Law A.D."/>
            <person name="Lebrun M.-H."/>
            <person name="Lee Y.-H."/>
            <person name="Miyara I."/>
            <person name="Moore N."/>
            <person name="Neumann U."/>
            <person name="Nordstroem K."/>
            <person name="Panaccione D.G."/>
            <person name="Panstruga R."/>
            <person name="Place M."/>
            <person name="Proctor R.H."/>
            <person name="Prusky D."/>
            <person name="Rech G."/>
            <person name="Reinhardt R."/>
            <person name="Rollins J.A."/>
            <person name="Rounsley S."/>
            <person name="Schardl C.L."/>
            <person name="Schwartz D.C."/>
            <person name="Shenoy N."/>
            <person name="Shirasu K."/>
            <person name="Sikhakolli U.R."/>
            <person name="Stueber K."/>
            <person name="Sukno S.A."/>
            <person name="Sweigard J.A."/>
            <person name="Takano Y."/>
            <person name="Takahara H."/>
            <person name="Trail F."/>
            <person name="van der Does H.C."/>
            <person name="Voll L.M."/>
            <person name="Will I."/>
            <person name="Young S."/>
            <person name="Zeng Q."/>
            <person name="Zhang J."/>
            <person name="Zhou S."/>
            <person name="Dickman M.B."/>
            <person name="Schulze-Lefert P."/>
            <person name="Ver Loren van Themaat E."/>
            <person name="Ma L.-J."/>
            <person name="Vaillancourt L.J."/>
        </authorList>
    </citation>
    <scope>NUCLEOTIDE SEQUENCE [LARGE SCALE GENOMIC DNA]</scope>
    <source>
        <strain evidence="3">IMI 349063</strain>
    </source>
</reference>
<dbReference type="Proteomes" id="UP000007174">
    <property type="component" value="Unassembled WGS sequence"/>
</dbReference>
<dbReference type="VEuPathDB" id="FungiDB:CH63R_11314"/>
<dbReference type="HOGENOM" id="CLU_3111896_0_0_1"/>
<organism evidence="2 3">
    <name type="scientific">Colletotrichum higginsianum (strain IMI 349063)</name>
    <name type="common">Crucifer anthracnose fungus</name>
    <dbReference type="NCBI Taxonomy" id="759273"/>
    <lineage>
        <taxon>Eukaryota</taxon>
        <taxon>Fungi</taxon>
        <taxon>Dikarya</taxon>
        <taxon>Ascomycota</taxon>
        <taxon>Pezizomycotina</taxon>
        <taxon>Sordariomycetes</taxon>
        <taxon>Hypocreomycetidae</taxon>
        <taxon>Glomerellales</taxon>
        <taxon>Glomerellaceae</taxon>
        <taxon>Colletotrichum</taxon>
        <taxon>Colletotrichum destructivum species complex</taxon>
    </lineage>
</organism>
<proteinExistence type="predicted"/>
<protein>
    <submittedName>
        <fullName evidence="2">Uncharacterized protein</fullName>
    </submittedName>
</protein>
<evidence type="ECO:0000256" key="1">
    <source>
        <dbReference type="SAM" id="MobiDB-lite"/>
    </source>
</evidence>
<feature type="region of interest" description="Disordered" evidence="1">
    <location>
        <begin position="1"/>
        <end position="24"/>
    </location>
</feature>
<sequence>MLDFLRKKSSESESAPPPPETLVAPRKPFRKAIIPVIACGAGLFSDGYINN</sequence>
<name>H1VNS6_COLHI</name>
<dbReference type="AlphaFoldDB" id="H1VNS6"/>
<evidence type="ECO:0000313" key="3">
    <source>
        <dbReference type="Proteomes" id="UP000007174"/>
    </source>
</evidence>
<dbReference type="STRING" id="759273.H1VNS6"/>
<gene>
    <name evidence="2" type="ORF">CH063_12029</name>
</gene>
<evidence type="ECO:0000313" key="2">
    <source>
        <dbReference type="EMBL" id="CCF41880.1"/>
    </source>
</evidence>
<accession>H1VNS6</accession>
<feature type="non-terminal residue" evidence="2">
    <location>
        <position position="51"/>
    </location>
</feature>
<dbReference type="EMBL" id="CACQ02005000">
    <property type="protein sequence ID" value="CCF41880.1"/>
    <property type="molecule type" value="Genomic_DNA"/>
</dbReference>
<feature type="compositionally biased region" description="Basic and acidic residues" evidence="1">
    <location>
        <begin position="1"/>
        <end position="11"/>
    </location>
</feature>